<dbReference type="OrthoDB" id="3160422at2759"/>
<organism evidence="2 3">
    <name type="scientific">Steccherinum ochraceum</name>
    <dbReference type="NCBI Taxonomy" id="92696"/>
    <lineage>
        <taxon>Eukaryota</taxon>
        <taxon>Fungi</taxon>
        <taxon>Dikarya</taxon>
        <taxon>Basidiomycota</taxon>
        <taxon>Agaricomycotina</taxon>
        <taxon>Agaricomycetes</taxon>
        <taxon>Polyporales</taxon>
        <taxon>Steccherinaceae</taxon>
        <taxon>Steccherinum</taxon>
    </lineage>
</organism>
<keyword evidence="3" id="KW-1185">Reference proteome</keyword>
<evidence type="ECO:0000256" key="1">
    <source>
        <dbReference type="SAM" id="MobiDB-lite"/>
    </source>
</evidence>
<protein>
    <recommendedName>
        <fullName evidence="4">Ketoreductase (KR) domain-containing protein</fullName>
    </recommendedName>
</protein>
<dbReference type="InterPro" id="IPR036291">
    <property type="entry name" value="NAD(P)-bd_dom_sf"/>
</dbReference>
<dbReference type="AlphaFoldDB" id="A0A4R0RET8"/>
<dbReference type="STRING" id="92696.A0A4R0RET8"/>
<proteinExistence type="predicted"/>
<dbReference type="SUPFAM" id="SSF51735">
    <property type="entry name" value="NAD(P)-binding Rossmann-fold domains"/>
    <property type="match status" value="1"/>
</dbReference>
<evidence type="ECO:0008006" key="4">
    <source>
        <dbReference type="Google" id="ProtNLM"/>
    </source>
</evidence>
<dbReference type="EMBL" id="RWJN01000125">
    <property type="protein sequence ID" value="TCD66681.1"/>
    <property type="molecule type" value="Genomic_DNA"/>
</dbReference>
<name>A0A4R0RET8_9APHY</name>
<gene>
    <name evidence="2" type="ORF">EIP91_001035</name>
</gene>
<evidence type="ECO:0000313" key="3">
    <source>
        <dbReference type="Proteomes" id="UP000292702"/>
    </source>
</evidence>
<feature type="region of interest" description="Disordered" evidence="1">
    <location>
        <begin position="175"/>
        <end position="207"/>
    </location>
</feature>
<sequence length="403" mass="43902">MSLRRLRDSLIPICLALGFRSLAYVVALSQYLSSSCYDYLSRFCGLPPCGVFRVRESAIVIVGGEAELGGAIALSFSELGYTVFTLHPTLQHLSISEPSSQPVADTSAATNGMNDQLLYSWHKKKERSNIPWGLIAPIALDMTSGADRKRASETVKAYCTNHSLQLVALISLSPPTAQPQSSDEDSSSAQCTASAEPSSPSTHLKPRSTKDFSQALIWGDMVAQSVREPIVMFQDYIDMLSRVSGRIVMVSTSPSAISSNIFPLSSAFDGIQRSVADYLGRQMDFYGIKLCTVSTGPLDGNVRYSQSEAEDPPKSPFAQILDDVLRLVQQATYVPAISDLAESSRLFAVSQDDVSRLLREIVAAEYPKDTYCLGLQPYLSRVSQVIPTPVRLLASSLAMKVFE</sequence>
<feature type="compositionally biased region" description="Polar residues" evidence="1">
    <location>
        <begin position="175"/>
        <end position="202"/>
    </location>
</feature>
<dbReference type="Proteomes" id="UP000292702">
    <property type="component" value="Unassembled WGS sequence"/>
</dbReference>
<accession>A0A4R0RET8</accession>
<evidence type="ECO:0000313" key="2">
    <source>
        <dbReference type="EMBL" id="TCD66681.1"/>
    </source>
</evidence>
<reference evidence="2 3" key="1">
    <citation type="submission" date="2018-11" db="EMBL/GenBank/DDBJ databases">
        <title>Genome assembly of Steccherinum ochraceum LE-BIN_3174, the white-rot fungus of the Steccherinaceae family (The Residual Polyporoid clade, Polyporales, Basidiomycota).</title>
        <authorList>
            <person name="Fedorova T.V."/>
            <person name="Glazunova O.A."/>
            <person name="Landesman E.O."/>
            <person name="Moiseenko K.V."/>
            <person name="Psurtseva N.V."/>
            <person name="Savinova O.S."/>
            <person name="Shakhova N.V."/>
            <person name="Tyazhelova T.V."/>
            <person name="Vasina D.V."/>
        </authorList>
    </citation>
    <scope>NUCLEOTIDE SEQUENCE [LARGE SCALE GENOMIC DNA]</scope>
    <source>
        <strain evidence="2 3">LE-BIN_3174</strain>
    </source>
</reference>
<comment type="caution">
    <text evidence="2">The sequence shown here is derived from an EMBL/GenBank/DDBJ whole genome shotgun (WGS) entry which is preliminary data.</text>
</comment>
<dbReference type="Gene3D" id="3.40.50.720">
    <property type="entry name" value="NAD(P)-binding Rossmann-like Domain"/>
    <property type="match status" value="1"/>
</dbReference>